<dbReference type="InterPro" id="IPR029058">
    <property type="entry name" value="AB_hydrolase_fold"/>
</dbReference>
<comment type="caution">
    <text evidence="2">The sequence shown here is derived from an EMBL/GenBank/DDBJ whole genome shotgun (WGS) entry which is preliminary data.</text>
</comment>
<sequence length="258" mass="29224">MILEYKGVNIFYTDDGQGEAIILLHGFLENHTIWNPFILDLAKKNRVVTLDLPGHGKSGCLGYIHTMEMMADVLKATLMYLKINKFQLIGHSMGGYIALAFLEAYPNYAQSITLVNSTSLDDSPEKKTNRDRAIVAVKHDYKTFIRIAISNLFNQKNKGKFKQEIDNITNEALKTPLQGIVAALEGMKIRKNRAEIIKSFNGKKMMIASKEDPVLSYNLLVEESKRANVQMVVFPDGHMSIIENKGLFLQQIMHFIEK</sequence>
<dbReference type="EMBL" id="BAABAV010000001">
    <property type="protein sequence ID" value="GAA4268551.1"/>
    <property type="molecule type" value="Genomic_DNA"/>
</dbReference>
<feature type="domain" description="AB hydrolase-1" evidence="1">
    <location>
        <begin position="20"/>
        <end position="124"/>
    </location>
</feature>
<dbReference type="PANTHER" id="PTHR43798">
    <property type="entry name" value="MONOACYLGLYCEROL LIPASE"/>
    <property type="match status" value="1"/>
</dbReference>
<dbReference type="InterPro" id="IPR000073">
    <property type="entry name" value="AB_hydrolase_1"/>
</dbReference>
<evidence type="ECO:0000313" key="3">
    <source>
        <dbReference type="Proteomes" id="UP001500027"/>
    </source>
</evidence>
<dbReference type="Gene3D" id="3.40.50.1820">
    <property type="entry name" value="alpha/beta hydrolase"/>
    <property type="match status" value="1"/>
</dbReference>
<protein>
    <submittedName>
        <fullName evidence="2">Alpha/beta hydrolase</fullName>
    </submittedName>
</protein>
<organism evidence="2 3">
    <name type="scientific">Hyunsoonleella aestuarii</name>
    <dbReference type="NCBI Taxonomy" id="912802"/>
    <lineage>
        <taxon>Bacteria</taxon>
        <taxon>Pseudomonadati</taxon>
        <taxon>Bacteroidota</taxon>
        <taxon>Flavobacteriia</taxon>
        <taxon>Flavobacteriales</taxon>
        <taxon>Flavobacteriaceae</taxon>
    </lineage>
</organism>
<evidence type="ECO:0000259" key="1">
    <source>
        <dbReference type="Pfam" id="PF00561"/>
    </source>
</evidence>
<dbReference type="InterPro" id="IPR050266">
    <property type="entry name" value="AB_hydrolase_sf"/>
</dbReference>
<evidence type="ECO:0000313" key="2">
    <source>
        <dbReference type="EMBL" id="GAA4268551.1"/>
    </source>
</evidence>
<proteinExistence type="predicted"/>
<dbReference type="Pfam" id="PF00561">
    <property type="entry name" value="Abhydrolase_1"/>
    <property type="match status" value="1"/>
</dbReference>
<accession>A0ABP8E8G3</accession>
<dbReference type="PRINTS" id="PR00111">
    <property type="entry name" value="ABHYDROLASE"/>
</dbReference>
<dbReference type="GO" id="GO:0016787">
    <property type="term" value="F:hydrolase activity"/>
    <property type="evidence" value="ECO:0007669"/>
    <property type="project" value="UniProtKB-KW"/>
</dbReference>
<keyword evidence="3" id="KW-1185">Reference proteome</keyword>
<reference evidence="3" key="1">
    <citation type="journal article" date="2019" name="Int. J. Syst. Evol. Microbiol.">
        <title>The Global Catalogue of Microorganisms (GCM) 10K type strain sequencing project: providing services to taxonomists for standard genome sequencing and annotation.</title>
        <authorList>
            <consortium name="The Broad Institute Genomics Platform"/>
            <consortium name="The Broad Institute Genome Sequencing Center for Infectious Disease"/>
            <person name="Wu L."/>
            <person name="Ma J."/>
        </authorList>
    </citation>
    <scope>NUCLEOTIDE SEQUENCE [LARGE SCALE GENOMIC DNA]</scope>
    <source>
        <strain evidence="3">JCM 17452</strain>
    </source>
</reference>
<gene>
    <name evidence="2" type="ORF">GCM10022257_06520</name>
</gene>
<keyword evidence="2" id="KW-0378">Hydrolase</keyword>
<dbReference type="Proteomes" id="UP001500027">
    <property type="component" value="Unassembled WGS sequence"/>
</dbReference>
<name>A0ABP8E8G3_9FLAO</name>
<dbReference type="SUPFAM" id="SSF53474">
    <property type="entry name" value="alpha/beta-Hydrolases"/>
    <property type="match status" value="1"/>
</dbReference>
<dbReference type="RefSeq" id="WP_139001493.1">
    <property type="nucleotide sequence ID" value="NZ_BAABAV010000001.1"/>
</dbReference>